<dbReference type="Proteomes" id="UP001054945">
    <property type="component" value="Unassembled WGS sequence"/>
</dbReference>
<reference evidence="1 2" key="1">
    <citation type="submission" date="2021-06" db="EMBL/GenBank/DDBJ databases">
        <title>Caerostris extrusa draft genome.</title>
        <authorList>
            <person name="Kono N."/>
            <person name="Arakawa K."/>
        </authorList>
    </citation>
    <scope>NUCLEOTIDE SEQUENCE [LARGE SCALE GENOMIC DNA]</scope>
</reference>
<dbReference type="AlphaFoldDB" id="A0AAV4MAU0"/>
<evidence type="ECO:0000313" key="1">
    <source>
        <dbReference type="EMBL" id="GIX69257.1"/>
    </source>
</evidence>
<organism evidence="1 2">
    <name type="scientific">Caerostris extrusa</name>
    <name type="common">Bark spider</name>
    <name type="synonym">Caerostris bankana</name>
    <dbReference type="NCBI Taxonomy" id="172846"/>
    <lineage>
        <taxon>Eukaryota</taxon>
        <taxon>Metazoa</taxon>
        <taxon>Ecdysozoa</taxon>
        <taxon>Arthropoda</taxon>
        <taxon>Chelicerata</taxon>
        <taxon>Arachnida</taxon>
        <taxon>Araneae</taxon>
        <taxon>Araneomorphae</taxon>
        <taxon>Entelegynae</taxon>
        <taxon>Araneoidea</taxon>
        <taxon>Araneidae</taxon>
        <taxon>Caerostris</taxon>
    </lineage>
</organism>
<protein>
    <submittedName>
        <fullName evidence="1">Uncharacterized protein</fullName>
    </submittedName>
</protein>
<proteinExistence type="predicted"/>
<accession>A0AAV4MAU0</accession>
<keyword evidence="2" id="KW-1185">Reference proteome</keyword>
<comment type="caution">
    <text evidence="1">The sequence shown here is derived from an EMBL/GenBank/DDBJ whole genome shotgun (WGS) entry which is preliminary data.</text>
</comment>
<dbReference type="EMBL" id="BPLR01002032">
    <property type="protein sequence ID" value="GIX69257.1"/>
    <property type="molecule type" value="Genomic_DNA"/>
</dbReference>
<gene>
    <name evidence="1" type="ORF">CEXT_699281</name>
</gene>
<sequence>MRVTGLRMRLMPDSWQLVTDEVDARLVAMRVTGYGWLMPTHGNACHWLRMRLMPDTWQRVSLVTEEVDATRGNACHWLRMRLMPDSWQHCHWLRMGLMRLVATRVTGYG</sequence>
<evidence type="ECO:0000313" key="2">
    <source>
        <dbReference type="Proteomes" id="UP001054945"/>
    </source>
</evidence>
<name>A0AAV4MAU0_CAEEX</name>